<protein>
    <submittedName>
        <fullName evidence="1">Uncharacterized protein</fullName>
    </submittedName>
</protein>
<dbReference type="EMBL" id="BFAA01052651">
    <property type="protein sequence ID" value="GCB83958.1"/>
    <property type="molecule type" value="Genomic_DNA"/>
</dbReference>
<name>A0A401QEV8_SCYTO</name>
<reference evidence="1 2" key="1">
    <citation type="journal article" date="2018" name="Nat. Ecol. Evol.">
        <title>Shark genomes provide insights into elasmobranch evolution and the origin of vertebrates.</title>
        <authorList>
            <person name="Hara Y"/>
            <person name="Yamaguchi K"/>
            <person name="Onimaru K"/>
            <person name="Kadota M"/>
            <person name="Koyanagi M"/>
            <person name="Keeley SD"/>
            <person name="Tatsumi K"/>
            <person name="Tanaka K"/>
            <person name="Motone F"/>
            <person name="Kageyama Y"/>
            <person name="Nozu R"/>
            <person name="Adachi N"/>
            <person name="Nishimura O"/>
            <person name="Nakagawa R"/>
            <person name="Tanegashima C"/>
            <person name="Kiyatake I"/>
            <person name="Matsumoto R"/>
            <person name="Murakumo K"/>
            <person name="Nishida K"/>
            <person name="Terakita A"/>
            <person name="Kuratani S"/>
            <person name="Sato K"/>
            <person name="Hyodo S Kuraku.S."/>
        </authorList>
    </citation>
    <scope>NUCLEOTIDE SEQUENCE [LARGE SCALE GENOMIC DNA]</scope>
</reference>
<accession>A0A401QEV8</accession>
<keyword evidence="2" id="KW-1185">Reference proteome</keyword>
<dbReference type="AlphaFoldDB" id="A0A401QEV8"/>
<dbReference type="STRING" id="75743.A0A401QEV8"/>
<dbReference type="Proteomes" id="UP000288216">
    <property type="component" value="Unassembled WGS sequence"/>
</dbReference>
<sequence length="74" mass="8475">DPKSDLLGYGWYFVGVLDYDKEKKLYLVQKANSYDLIRDEKNQTVVNGGITETEMDNLATLEIALFDKLNIISK</sequence>
<organism evidence="1 2">
    <name type="scientific">Scyliorhinus torazame</name>
    <name type="common">Cloudy catshark</name>
    <name type="synonym">Catulus torazame</name>
    <dbReference type="NCBI Taxonomy" id="75743"/>
    <lineage>
        <taxon>Eukaryota</taxon>
        <taxon>Metazoa</taxon>
        <taxon>Chordata</taxon>
        <taxon>Craniata</taxon>
        <taxon>Vertebrata</taxon>
        <taxon>Chondrichthyes</taxon>
        <taxon>Elasmobranchii</taxon>
        <taxon>Galeomorphii</taxon>
        <taxon>Galeoidea</taxon>
        <taxon>Carcharhiniformes</taxon>
        <taxon>Scyliorhinidae</taxon>
        <taxon>Scyliorhinus</taxon>
    </lineage>
</organism>
<evidence type="ECO:0000313" key="2">
    <source>
        <dbReference type="Proteomes" id="UP000288216"/>
    </source>
</evidence>
<evidence type="ECO:0000313" key="1">
    <source>
        <dbReference type="EMBL" id="GCB83958.1"/>
    </source>
</evidence>
<gene>
    <name evidence="1" type="ORF">scyTo_0024661</name>
</gene>
<proteinExistence type="predicted"/>
<dbReference type="OrthoDB" id="447173at2759"/>
<comment type="caution">
    <text evidence="1">The sequence shown here is derived from an EMBL/GenBank/DDBJ whole genome shotgun (WGS) entry which is preliminary data.</text>
</comment>
<feature type="non-terminal residue" evidence="1">
    <location>
        <position position="1"/>
    </location>
</feature>